<dbReference type="OrthoDB" id="9784366at2"/>
<keyword evidence="11" id="KW-1185">Reference proteome</keyword>
<keyword evidence="3" id="KW-0813">Transport</keyword>
<evidence type="ECO:0000256" key="2">
    <source>
        <dbReference type="ARBA" id="ARBA00009773"/>
    </source>
</evidence>
<evidence type="ECO:0000256" key="5">
    <source>
        <dbReference type="ARBA" id="ARBA00022692"/>
    </source>
</evidence>
<feature type="transmembrane region" description="Helical" evidence="9">
    <location>
        <begin position="306"/>
        <end position="335"/>
    </location>
</feature>
<keyword evidence="5 9" id="KW-0812">Transmembrane</keyword>
<protein>
    <recommendedName>
        <fullName evidence="12">AI-2E family transporter</fullName>
    </recommendedName>
</protein>
<feature type="compositionally biased region" description="Acidic residues" evidence="8">
    <location>
        <begin position="434"/>
        <end position="447"/>
    </location>
</feature>
<feature type="compositionally biased region" description="Basic and acidic residues" evidence="8">
    <location>
        <begin position="502"/>
        <end position="515"/>
    </location>
</feature>
<dbReference type="PANTHER" id="PTHR21716:SF53">
    <property type="entry name" value="PERMEASE PERM-RELATED"/>
    <property type="match status" value="1"/>
</dbReference>
<dbReference type="PANTHER" id="PTHR21716">
    <property type="entry name" value="TRANSMEMBRANE PROTEIN"/>
    <property type="match status" value="1"/>
</dbReference>
<feature type="transmembrane region" description="Helical" evidence="9">
    <location>
        <begin position="342"/>
        <end position="363"/>
    </location>
</feature>
<feature type="transmembrane region" description="Helical" evidence="9">
    <location>
        <begin position="214"/>
        <end position="234"/>
    </location>
</feature>
<feature type="region of interest" description="Disordered" evidence="8">
    <location>
        <begin position="423"/>
        <end position="515"/>
    </location>
</feature>
<evidence type="ECO:0000256" key="8">
    <source>
        <dbReference type="SAM" id="MobiDB-lite"/>
    </source>
</evidence>
<feature type="transmembrane region" description="Helical" evidence="9">
    <location>
        <begin position="369"/>
        <end position="392"/>
    </location>
</feature>
<keyword evidence="4" id="KW-1003">Cell membrane</keyword>
<accession>A0A1Q5PS45</accession>
<evidence type="ECO:0000256" key="6">
    <source>
        <dbReference type="ARBA" id="ARBA00022989"/>
    </source>
</evidence>
<evidence type="ECO:0000256" key="9">
    <source>
        <dbReference type="SAM" id="Phobius"/>
    </source>
</evidence>
<dbReference type="Proteomes" id="UP000186465">
    <property type="component" value="Unassembled WGS sequence"/>
</dbReference>
<evidence type="ECO:0000256" key="3">
    <source>
        <dbReference type="ARBA" id="ARBA00022448"/>
    </source>
</evidence>
<reference evidence="11" key="1">
    <citation type="submission" date="2016-11" db="EMBL/GenBank/DDBJ databases">
        <title>Actinomyces gypaetusis sp. nov. isolated from Gypaetus barbatus in Qinghai Tibet Plateau China.</title>
        <authorList>
            <person name="Meng X."/>
        </authorList>
    </citation>
    <scope>NUCLEOTIDE SEQUENCE [LARGE SCALE GENOMIC DNA]</scope>
    <source>
        <strain evidence="11">DSM 15383</strain>
    </source>
</reference>
<dbReference type="GO" id="GO:0005886">
    <property type="term" value="C:plasma membrane"/>
    <property type="evidence" value="ECO:0007669"/>
    <property type="project" value="UniProtKB-SubCell"/>
</dbReference>
<feature type="compositionally biased region" description="Low complexity" evidence="8">
    <location>
        <begin position="473"/>
        <end position="501"/>
    </location>
</feature>
<feature type="transmembrane region" description="Helical" evidence="9">
    <location>
        <begin position="114"/>
        <end position="136"/>
    </location>
</feature>
<dbReference type="GO" id="GO:0055085">
    <property type="term" value="P:transmembrane transport"/>
    <property type="evidence" value="ECO:0007669"/>
    <property type="project" value="TreeGrafter"/>
</dbReference>
<dbReference type="AlphaFoldDB" id="A0A1Q5PS45"/>
<keyword evidence="6 9" id="KW-1133">Transmembrane helix</keyword>
<comment type="caution">
    <text evidence="10">The sequence shown here is derived from an EMBL/GenBank/DDBJ whole genome shotgun (WGS) entry which is preliminary data.</text>
</comment>
<dbReference type="Pfam" id="PF01594">
    <property type="entry name" value="AI-2E_transport"/>
    <property type="match status" value="1"/>
</dbReference>
<feature type="transmembrane region" description="Helical" evidence="9">
    <location>
        <begin position="84"/>
        <end position="102"/>
    </location>
</feature>
<dbReference type="InterPro" id="IPR002549">
    <property type="entry name" value="AI-2E-like"/>
</dbReference>
<name>A0A1Q5PS45_9ACTO</name>
<organism evidence="10 11">
    <name type="scientific">Boudabousia marimammalium</name>
    <dbReference type="NCBI Taxonomy" id="156892"/>
    <lineage>
        <taxon>Bacteria</taxon>
        <taxon>Bacillati</taxon>
        <taxon>Actinomycetota</taxon>
        <taxon>Actinomycetes</taxon>
        <taxon>Actinomycetales</taxon>
        <taxon>Actinomycetaceae</taxon>
        <taxon>Boudabousia</taxon>
    </lineage>
</organism>
<evidence type="ECO:0000313" key="10">
    <source>
        <dbReference type="EMBL" id="OKL50265.1"/>
    </source>
</evidence>
<evidence type="ECO:0008006" key="12">
    <source>
        <dbReference type="Google" id="ProtNLM"/>
    </source>
</evidence>
<evidence type="ECO:0000256" key="1">
    <source>
        <dbReference type="ARBA" id="ARBA00004651"/>
    </source>
</evidence>
<comment type="similarity">
    <text evidence="2">Belongs to the autoinducer-2 exporter (AI-2E) (TC 2.A.86) family.</text>
</comment>
<sequence length="515" mass="55189">MQKPRKNLLNRFKKIIRDSRAGNLVEEAAFSPMEPVDESGGANRSAKSYVPLGVRAAAEWSWSIILIAVAGLGVLWVMSQFSMILIPVAVAMVFTAVLNPLVHLLSVRLHFPKVLSVVIAMLVGITIFVTIVGLAINQVIADAPSLAYKIAAAFEQLRTWLSEGPLNLRENQLDMWISQSTTNLMNTLRDNVSDIANGAFTAVASFGSFLTTSFIVLFCIFFFLYDGKTIWLWIVRIMPRASRRTVHESVSQGWTTLGAWARVQVLVAAIDAIGIGAGAYFLGIGLWAPIGLLTFLMAFIPIVGAIIAGVVAVLVALVDVSAGSALFMLIIVLVVQQLEGNVLNPILMASAVSLHPVAVLLGLTAASYMIGILGALFTVPVMAFINASVVYANSSYSRMNKSDTSDRELGLMTSADEIVDALQDDDKEPRDAFKDEDEDAADADLVVDEVPLGADYSPDHLRLLPESDAEMDTASGEAEGGSVAASAESSKSTEVESSSVAEKTELDDSTDRQGS</sequence>
<comment type="subcellular location">
    <subcellularLocation>
        <location evidence="1">Cell membrane</location>
        <topology evidence="1">Multi-pass membrane protein</topology>
    </subcellularLocation>
</comment>
<feature type="transmembrane region" description="Helical" evidence="9">
    <location>
        <begin position="60"/>
        <end position="78"/>
    </location>
</feature>
<dbReference type="RefSeq" id="WP_075361091.1">
    <property type="nucleotide sequence ID" value="NZ_MPDM01000002.1"/>
</dbReference>
<keyword evidence="7 9" id="KW-0472">Membrane</keyword>
<dbReference type="EMBL" id="MPDM01000002">
    <property type="protein sequence ID" value="OKL50265.1"/>
    <property type="molecule type" value="Genomic_DNA"/>
</dbReference>
<proteinExistence type="inferred from homology"/>
<gene>
    <name evidence="10" type="ORF">BM477_02420</name>
</gene>
<evidence type="ECO:0000256" key="4">
    <source>
        <dbReference type="ARBA" id="ARBA00022475"/>
    </source>
</evidence>
<dbReference type="STRING" id="156892.BM477_02420"/>
<evidence type="ECO:0000313" key="11">
    <source>
        <dbReference type="Proteomes" id="UP000186465"/>
    </source>
</evidence>
<evidence type="ECO:0000256" key="7">
    <source>
        <dbReference type="ARBA" id="ARBA00023136"/>
    </source>
</evidence>